<dbReference type="RefSeq" id="WP_234654103.1">
    <property type="nucleotide sequence ID" value="NZ_CP094997.1"/>
</dbReference>
<evidence type="ECO:0000259" key="8">
    <source>
        <dbReference type="Pfam" id="PF12704"/>
    </source>
</evidence>
<dbReference type="GO" id="GO:0005886">
    <property type="term" value="C:plasma membrane"/>
    <property type="evidence" value="ECO:0007669"/>
    <property type="project" value="UniProtKB-SubCell"/>
</dbReference>
<feature type="domain" description="MacB-like periplasmic core" evidence="8">
    <location>
        <begin position="432"/>
        <end position="630"/>
    </location>
</feature>
<dbReference type="GO" id="GO:0022857">
    <property type="term" value="F:transmembrane transporter activity"/>
    <property type="evidence" value="ECO:0007669"/>
    <property type="project" value="TreeGrafter"/>
</dbReference>
<comment type="subcellular location">
    <subcellularLocation>
        <location evidence="1">Cell membrane</location>
        <topology evidence="1">Multi-pass membrane protein</topology>
    </subcellularLocation>
</comment>
<evidence type="ECO:0000259" key="7">
    <source>
        <dbReference type="Pfam" id="PF02687"/>
    </source>
</evidence>
<evidence type="ECO:0000313" key="10">
    <source>
        <dbReference type="Proteomes" id="UP001139000"/>
    </source>
</evidence>
<feature type="transmembrane region" description="Helical" evidence="6">
    <location>
        <begin position="672"/>
        <end position="693"/>
    </location>
</feature>
<feature type="transmembrane region" description="Helical" evidence="6">
    <location>
        <begin position="713"/>
        <end position="737"/>
    </location>
</feature>
<feature type="transmembrane region" description="Helical" evidence="6">
    <location>
        <begin position="335"/>
        <end position="358"/>
    </location>
</feature>
<dbReference type="InterPro" id="IPR050250">
    <property type="entry name" value="Macrolide_Exporter_MacB"/>
</dbReference>
<name>A0A9X1PLJ6_9BACT</name>
<feature type="domain" description="ABC3 transporter permease C-terminal" evidence="7">
    <location>
        <begin position="672"/>
        <end position="781"/>
    </location>
</feature>
<dbReference type="PANTHER" id="PTHR30572">
    <property type="entry name" value="MEMBRANE COMPONENT OF TRANSPORTER-RELATED"/>
    <property type="match status" value="1"/>
</dbReference>
<keyword evidence="10" id="KW-1185">Reference proteome</keyword>
<evidence type="ECO:0000256" key="4">
    <source>
        <dbReference type="ARBA" id="ARBA00022989"/>
    </source>
</evidence>
<dbReference type="PROSITE" id="PS51257">
    <property type="entry name" value="PROKAR_LIPOPROTEIN"/>
    <property type="match status" value="1"/>
</dbReference>
<keyword evidence="3 6" id="KW-0812">Transmembrane</keyword>
<accession>A0A9X1PLJ6</accession>
<dbReference type="InterPro" id="IPR025857">
    <property type="entry name" value="MacB_PCD"/>
</dbReference>
<dbReference type="EMBL" id="JAJTTC010000001">
    <property type="protein sequence ID" value="MCF0061026.1"/>
    <property type="molecule type" value="Genomic_DNA"/>
</dbReference>
<feature type="transmembrane region" description="Helical" evidence="6">
    <location>
        <begin position="421"/>
        <end position="445"/>
    </location>
</feature>
<feature type="transmembrane region" description="Helical" evidence="6">
    <location>
        <begin position="378"/>
        <end position="400"/>
    </location>
</feature>
<evidence type="ECO:0000256" key="5">
    <source>
        <dbReference type="ARBA" id="ARBA00023136"/>
    </source>
</evidence>
<keyword evidence="4 6" id="KW-1133">Transmembrane helix</keyword>
<sequence length="792" mass="88503">MIKNYFKIAWRNLLKEREFTVLNLIGLSTGLACTLLIYLWVNDELHVDKYNEKDDRMYQIMANHKSEEGLETIHHTAGPLAASLAAEFPEVENAVTVLPASWFSDKGTVTFNDTHLKTGGQFVGKDYFNVFTCPVVDGDPKSIFRDNQTIGISHALALKLFRSTDNVVGKSIKWEHGEFGGIYNIGLVFEGNPVNAIEHFDVLFNFDLYVAKRPGMKSWSNSDPSTYVILKQGADNDQFNAKIKKFLATKDKNIDITLLAVKFSDKYLHGHFENGVQAGGRITYVRLFSVIALFILIIACINFMNLSTAKASGRMKEVGIKKAIGAMRRSLVVQYLGESVMMAFLALIVAIALVFILLPQFNQITGKNIAFVFDIKMIASALIITLVTGLIAGSYPAFYLSGFNTISVLKGAFKTSVSELWLRKGLVVFQFTISVIFIVSVLVVYRQIQFIQSKNLGYSRDNIIHFEIPMSMDSASLKKSEAFVSQLKELPGVSNVSSYYHDLTGSHGAVSDFQWPGKQPGKNIDFANLEVGYNFIETTGMELIAGRSFSQSDNSRNEIVFNEAAIKSMELKDPIGKTVKFWDQQRQIVGVVKDFNFESLYEKVKPCFFQTYPVMPNIMVKIQAGTETQTIARINQTFADFHKGNVFEYQFLDENYNALYASEQRIGILSQFFAALAILISCLGLFGLAAFTAQRRQKEIGIRKVVGATIQDVAMLLSVDFLKLIVIAMVIAFPLIGWAMNRWLQEFAYHAEIDINVFLVSAISICTLALVTVGYQAIKAAVMDPVKSLKSE</sequence>
<evidence type="ECO:0000256" key="2">
    <source>
        <dbReference type="ARBA" id="ARBA00022475"/>
    </source>
</evidence>
<reference evidence="9" key="1">
    <citation type="submission" date="2021-12" db="EMBL/GenBank/DDBJ databases">
        <title>Novel species in genus Dyadobacter.</title>
        <authorList>
            <person name="Ma C."/>
        </authorList>
    </citation>
    <scope>NUCLEOTIDE SEQUENCE</scope>
    <source>
        <strain evidence="9">LJ419</strain>
    </source>
</reference>
<comment type="caution">
    <text evidence="9">The sequence shown here is derived from an EMBL/GenBank/DDBJ whole genome shotgun (WGS) entry which is preliminary data.</text>
</comment>
<dbReference type="Proteomes" id="UP001139000">
    <property type="component" value="Unassembled WGS sequence"/>
</dbReference>
<dbReference type="Pfam" id="PF12704">
    <property type="entry name" value="MacB_PCD"/>
    <property type="match status" value="2"/>
</dbReference>
<organism evidence="9 10">
    <name type="scientific">Dyadobacter chenwenxiniae</name>
    <dbReference type="NCBI Taxonomy" id="2906456"/>
    <lineage>
        <taxon>Bacteria</taxon>
        <taxon>Pseudomonadati</taxon>
        <taxon>Bacteroidota</taxon>
        <taxon>Cytophagia</taxon>
        <taxon>Cytophagales</taxon>
        <taxon>Spirosomataceae</taxon>
        <taxon>Dyadobacter</taxon>
    </lineage>
</organism>
<dbReference type="PANTHER" id="PTHR30572:SF18">
    <property type="entry name" value="ABC-TYPE MACROLIDE FAMILY EXPORT SYSTEM PERMEASE COMPONENT 2"/>
    <property type="match status" value="1"/>
</dbReference>
<evidence type="ECO:0000313" key="9">
    <source>
        <dbReference type="EMBL" id="MCF0061026.1"/>
    </source>
</evidence>
<evidence type="ECO:0000256" key="1">
    <source>
        <dbReference type="ARBA" id="ARBA00004651"/>
    </source>
</evidence>
<gene>
    <name evidence="9" type="ORF">LXM26_05950</name>
</gene>
<feature type="transmembrane region" description="Helical" evidence="6">
    <location>
        <begin position="21"/>
        <end position="41"/>
    </location>
</feature>
<keyword evidence="2" id="KW-1003">Cell membrane</keyword>
<feature type="domain" description="MacB-like periplasmic core" evidence="8">
    <location>
        <begin position="20"/>
        <end position="245"/>
    </location>
</feature>
<feature type="domain" description="ABC3 transporter permease C-terminal" evidence="7">
    <location>
        <begin position="290"/>
        <end position="402"/>
    </location>
</feature>
<dbReference type="InterPro" id="IPR003838">
    <property type="entry name" value="ABC3_permease_C"/>
</dbReference>
<proteinExistence type="predicted"/>
<evidence type="ECO:0000256" key="3">
    <source>
        <dbReference type="ARBA" id="ARBA00022692"/>
    </source>
</evidence>
<keyword evidence="5 6" id="KW-0472">Membrane</keyword>
<dbReference type="Pfam" id="PF02687">
    <property type="entry name" value="FtsX"/>
    <property type="match status" value="2"/>
</dbReference>
<feature type="transmembrane region" description="Helical" evidence="6">
    <location>
        <begin position="757"/>
        <end position="778"/>
    </location>
</feature>
<feature type="transmembrane region" description="Helical" evidence="6">
    <location>
        <begin position="284"/>
        <end position="306"/>
    </location>
</feature>
<evidence type="ECO:0000256" key="6">
    <source>
        <dbReference type="SAM" id="Phobius"/>
    </source>
</evidence>
<protein>
    <submittedName>
        <fullName evidence="9">ABC transporter permease</fullName>
    </submittedName>
</protein>
<dbReference type="AlphaFoldDB" id="A0A9X1PLJ6"/>